<dbReference type="Pfam" id="PF00144">
    <property type="entry name" value="Beta-lactamase"/>
    <property type="match status" value="1"/>
</dbReference>
<sequence length="496" mass="56439">MKKNISNTRAALFCLSGAGLLVLLFLIISSCQTPESLTRGRQKSLEKGLLRPVYLKGQRPEKMRLADRMSFYKVPGVSLAVMDKYRLEWSRTYGYKDIIQYQLLTRNTVFQTGDLSQPVSAAVALRLVEKGLVSLEANLGDYYLEIAYSGRKFGPAEKPGFTLSNLLSHNAGFYPWTSEGYSRTTPLPDLGAVLRGEEPARNYHSYRGFDPEIPVRFSDFNYVLLEQYLTSRTGKSWPELSREEVLEPLGLKNTFFGIPKIEDVAAGHLREGEEIDGDWYRYPEQAARGLWSTPEEYLDLVIELMDCARGKTGGLLSPALARRMLSPQAAGSGYGFRLEGEHEKFKLFLKGKTRGYRAAVLIYPAIGQGAVVMTNSDNGGVLIEEILRGLAVIYGWPDYQPEEKTLFRLPPEIYQKYTGRYQVNESYFLDVDYQDYYLIVHPTGQAATKFYVETQTIFFSMDPFIRIKFNLDEQGRVTGLVLWQEDYEVRARKIEE</sequence>
<proteinExistence type="predicted"/>
<protein>
    <submittedName>
        <fullName evidence="2">D-alanyl-D-alanine carboxypeptidase</fullName>
    </submittedName>
</protein>
<name>A0A3E2BK19_9BACT</name>
<gene>
    <name evidence="2" type="ORF">OP8BY_0716</name>
</gene>
<dbReference type="PANTHER" id="PTHR46825">
    <property type="entry name" value="D-ALANYL-D-ALANINE-CARBOXYPEPTIDASE/ENDOPEPTIDASE AMPH"/>
    <property type="match status" value="1"/>
</dbReference>
<comment type="caution">
    <text evidence="2">The sequence shown here is derived from an EMBL/GenBank/DDBJ whole genome shotgun (WGS) entry which is preliminary data.</text>
</comment>
<feature type="domain" description="Beta-lactamase-related" evidence="1">
    <location>
        <begin position="68"/>
        <end position="379"/>
    </location>
</feature>
<keyword evidence="2" id="KW-0645">Protease</keyword>
<dbReference type="PROSITE" id="PS51257">
    <property type="entry name" value="PROKAR_LIPOPROTEIN"/>
    <property type="match status" value="1"/>
</dbReference>
<dbReference type="InterPro" id="IPR012338">
    <property type="entry name" value="Beta-lactam/transpept-like"/>
</dbReference>
<reference evidence="2 3" key="1">
    <citation type="submission" date="2018-08" db="EMBL/GenBank/DDBJ databases">
        <title>Genome analysis of the thermophilic bacterium of the candidate phylum Aminicenantes from deep subsurface aquifer revealed its physiology and ecological role.</title>
        <authorList>
            <person name="Kadnikov V.V."/>
            <person name="Mardanov A.V."/>
            <person name="Beletsky A.V."/>
            <person name="Karnachuk O.V."/>
            <person name="Ravin N.V."/>
        </authorList>
    </citation>
    <scope>NUCLEOTIDE SEQUENCE [LARGE SCALE GENOMIC DNA]</scope>
    <source>
        <strain evidence="2">BY38</strain>
    </source>
</reference>
<dbReference type="GO" id="GO:0004180">
    <property type="term" value="F:carboxypeptidase activity"/>
    <property type="evidence" value="ECO:0007669"/>
    <property type="project" value="UniProtKB-KW"/>
</dbReference>
<dbReference type="Proteomes" id="UP000257323">
    <property type="component" value="Unassembled WGS sequence"/>
</dbReference>
<dbReference type="AlphaFoldDB" id="A0A3E2BK19"/>
<evidence type="ECO:0000259" key="1">
    <source>
        <dbReference type="Pfam" id="PF00144"/>
    </source>
</evidence>
<organism evidence="2 3">
    <name type="scientific">Candidatus Saccharicenans subterraneus</name>
    <dbReference type="NCBI Taxonomy" id="2508984"/>
    <lineage>
        <taxon>Bacteria</taxon>
        <taxon>Candidatus Aminicenantota</taxon>
        <taxon>Candidatus Aminicenantia</taxon>
        <taxon>Candidatus Aminicenantales</taxon>
        <taxon>Candidatus Saccharicenantaceae</taxon>
        <taxon>Candidatus Saccharicenans</taxon>
    </lineage>
</organism>
<keyword evidence="2" id="KW-0378">Hydrolase</keyword>
<keyword evidence="2" id="KW-0121">Carboxypeptidase</keyword>
<accession>A0A3E2BK19</accession>
<dbReference type="SUPFAM" id="SSF56601">
    <property type="entry name" value="beta-lactamase/transpeptidase-like"/>
    <property type="match status" value="1"/>
</dbReference>
<evidence type="ECO:0000313" key="2">
    <source>
        <dbReference type="EMBL" id="RFT15085.1"/>
    </source>
</evidence>
<dbReference type="InterPro" id="IPR050491">
    <property type="entry name" value="AmpC-like"/>
</dbReference>
<dbReference type="Gene3D" id="3.40.710.10">
    <property type="entry name" value="DD-peptidase/beta-lactamase superfamily"/>
    <property type="match status" value="1"/>
</dbReference>
<dbReference type="EMBL" id="QUAH01000013">
    <property type="protein sequence ID" value="RFT15085.1"/>
    <property type="molecule type" value="Genomic_DNA"/>
</dbReference>
<dbReference type="PANTHER" id="PTHR46825:SF9">
    <property type="entry name" value="BETA-LACTAMASE-RELATED DOMAIN-CONTAINING PROTEIN"/>
    <property type="match status" value="1"/>
</dbReference>
<evidence type="ECO:0000313" key="3">
    <source>
        <dbReference type="Proteomes" id="UP000257323"/>
    </source>
</evidence>
<dbReference type="InterPro" id="IPR001466">
    <property type="entry name" value="Beta-lactam-related"/>
</dbReference>